<dbReference type="Gene3D" id="1.20.1250.20">
    <property type="entry name" value="MFS general substrate transporter like domains"/>
    <property type="match status" value="1"/>
</dbReference>
<name>A0ABW5WE49_9PSEU</name>
<comment type="caution">
    <text evidence="9">The sequence shown here is derived from an EMBL/GenBank/DDBJ whole genome shotgun (WGS) entry which is preliminary data.</text>
</comment>
<dbReference type="InterPro" id="IPR036259">
    <property type="entry name" value="MFS_trans_sf"/>
</dbReference>
<dbReference type="Proteomes" id="UP001597478">
    <property type="component" value="Unassembled WGS sequence"/>
</dbReference>
<evidence type="ECO:0000256" key="5">
    <source>
        <dbReference type="ARBA" id="ARBA00022989"/>
    </source>
</evidence>
<keyword evidence="10" id="KW-1185">Reference proteome</keyword>
<keyword evidence="6 7" id="KW-0472">Membrane</keyword>
<feature type="transmembrane region" description="Helical" evidence="7">
    <location>
        <begin position="134"/>
        <end position="154"/>
    </location>
</feature>
<proteinExistence type="predicted"/>
<feature type="transmembrane region" description="Helical" evidence="7">
    <location>
        <begin position="261"/>
        <end position="281"/>
    </location>
</feature>
<feature type="transmembrane region" description="Helical" evidence="7">
    <location>
        <begin position="325"/>
        <end position="358"/>
    </location>
</feature>
<gene>
    <name evidence="9" type="ORF">ACFS2C_22830</name>
</gene>
<dbReference type="PANTHER" id="PTHR42718:SF46">
    <property type="entry name" value="BLR6921 PROTEIN"/>
    <property type="match status" value="1"/>
</dbReference>
<dbReference type="InterPro" id="IPR011701">
    <property type="entry name" value="MFS"/>
</dbReference>
<comment type="subcellular location">
    <subcellularLocation>
        <location evidence="1">Cell membrane</location>
        <topology evidence="1">Multi-pass membrane protein</topology>
    </subcellularLocation>
</comment>
<feature type="transmembrane region" description="Helical" evidence="7">
    <location>
        <begin position="76"/>
        <end position="94"/>
    </location>
</feature>
<keyword evidence="3" id="KW-1003">Cell membrane</keyword>
<dbReference type="PANTHER" id="PTHR42718">
    <property type="entry name" value="MAJOR FACILITATOR SUPERFAMILY MULTIDRUG TRANSPORTER MFSC"/>
    <property type="match status" value="1"/>
</dbReference>
<dbReference type="PROSITE" id="PS50850">
    <property type="entry name" value="MFS"/>
    <property type="match status" value="1"/>
</dbReference>
<keyword evidence="5 7" id="KW-1133">Transmembrane helix</keyword>
<evidence type="ECO:0000256" key="4">
    <source>
        <dbReference type="ARBA" id="ARBA00022692"/>
    </source>
</evidence>
<organism evidence="9 10">
    <name type="scientific">Prauserella oleivorans</name>
    <dbReference type="NCBI Taxonomy" id="1478153"/>
    <lineage>
        <taxon>Bacteria</taxon>
        <taxon>Bacillati</taxon>
        <taxon>Actinomycetota</taxon>
        <taxon>Actinomycetes</taxon>
        <taxon>Pseudonocardiales</taxon>
        <taxon>Pseudonocardiaceae</taxon>
        <taxon>Prauserella</taxon>
    </lineage>
</organism>
<evidence type="ECO:0000256" key="1">
    <source>
        <dbReference type="ARBA" id="ARBA00004651"/>
    </source>
</evidence>
<evidence type="ECO:0000256" key="6">
    <source>
        <dbReference type="ARBA" id="ARBA00023136"/>
    </source>
</evidence>
<feature type="transmembrane region" description="Helical" evidence="7">
    <location>
        <begin position="196"/>
        <end position="217"/>
    </location>
</feature>
<evidence type="ECO:0000256" key="2">
    <source>
        <dbReference type="ARBA" id="ARBA00022448"/>
    </source>
</evidence>
<evidence type="ECO:0000259" key="8">
    <source>
        <dbReference type="PROSITE" id="PS50850"/>
    </source>
</evidence>
<dbReference type="InterPro" id="IPR020846">
    <property type="entry name" value="MFS_dom"/>
</dbReference>
<reference evidence="10" key="1">
    <citation type="journal article" date="2019" name="Int. J. Syst. Evol. Microbiol.">
        <title>The Global Catalogue of Microorganisms (GCM) 10K type strain sequencing project: providing services to taxonomists for standard genome sequencing and annotation.</title>
        <authorList>
            <consortium name="The Broad Institute Genomics Platform"/>
            <consortium name="The Broad Institute Genome Sequencing Center for Infectious Disease"/>
            <person name="Wu L."/>
            <person name="Ma J."/>
        </authorList>
    </citation>
    <scope>NUCLEOTIDE SEQUENCE [LARGE SCALE GENOMIC DNA]</scope>
    <source>
        <strain evidence="10">IBRC-M 10906</strain>
    </source>
</reference>
<feature type="transmembrane region" description="Helical" evidence="7">
    <location>
        <begin position="166"/>
        <end position="184"/>
    </location>
</feature>
<protein>
    <submittedName>
        <fullName evidence="9">MFS transporter</fullName>
    </submittedName>
</protein>
<evidence type="ECO:0000256" key="7">
    <source>
        <dbReference type="SAM" id="Phobius"/>
    </source>
</evidence>
<evidence type="ECO:0000313" key="9">
    <source>
        <dbReference type="EMBL" id="MFD2802227.1"/>
    </source>
</evidence>
<dbReference type="Gene3D" id="1.20.1720.10">
    <property type="entry name" value="Multidrug resistance protein D"/>
    <property type="match status" value="1"/>
</dbReference>
<feature type="transmembrane region" description="Helical" evidence="7">
    <location>
        <begin position="223"/>
        <end position="240"/>
    </location>
</feature>
<sequence>MSGKPRSWLVLGAVVTGQLMVGVDATILALAVPGMAADLHLSSQAVAWVMAGYVLAAGSLMIAGGRVAQAAGYKRVMTLGLVTFGLASAVGGAADSAWVLIGARGAQGVGAAAMTPAAMARLSAAFPGEGRDRAYGIFGMIMGSGTAIGLLLGGMLTQLSGWRACMYVNVAFVAVALILSALAGDRVERSPGHGRGSWRGLLLAVGAALVIHALTVVASPGQATAFGVAGVLVLVGFAISDRRAVTPLIPTELFGDATRRVAYLGLFLWGVATIATFMAASSSLQQVHQLSPLATGVVFLIYPAAIQLGLFFSRRSGATPPARSIAAGLAVICTGQIVFAIAPTGLATVVITLGIMGLGTSQVMPNANSAMNRDAGPHAGVAGAVGTTLQQLGASVGLALPVTLTAMTAHAPGIAPGVTALALMIGSGLALRQTRSTTTPSSHAAAVRES</sequence>
<dbReference type="RefSeq" id="WP_377389884.1">
    <property type="nucleotide sequence ID" value="NZ_JBHSAN010000019.1"/>
</dbReference>
<feature type="transmembrane region" description="Helical" evidence="7">
    <location>
        <begin position="100"/>
        <end position="122"/>
    </location>
</feature>
<evidence type="ECO:0000313" key="10">
    <source>
        <dbReference type="Proteomes" id="UP001597478"/>
    </source>
</evidence>
<keyword evidence="2" id="KW-0813">Transport</keyword>
<evidence type="ECO:0000256" key="3">
    <source>
        <dbReference type="ARBA" id="ARBA00022475"/>
    </source>
</evidence>
<feature type="transmembrane region" description="Helical" evidence="7">
    <location>
        <begin position="413"/>
        <end position="431"/>
    </location>
</feature>
<dbReference type="SUPFAM" id="SSF103473">
    <property type="entry name" value="MFS general substrate transporter"/>
    <property type="match status" value="1"/>
</dbReference>
<dbReference type="Pfam" id="PF07690">
    <property type="entry name" value="MFS_1"/>
    <property type="match status" value="1"/>
</dbReference>
<feature type="domain" description="Major facilitator superfamily (MFS) profile" evidence="8">
    <location>
        <begin position="10"/>
        <end position="435"/>
    </location>
</feature>
<keyword evidence="4 7" id="KW-0812">Transmembrane</keyword>
<feature type="transmembrane region" description="Helical" evidence="7">
    <location>
        <begin position="45"/>
        <end position="64"/>
    </location>
</feature>
<accession>A0ABW5WE49</accession>
<dbReference type="CDD" id="cd17321">
    <property type="entry name" value="MFS_MMR_MDR_like"/>
    <property type="match status" value="1"/>
</dbReference>
<dbReference type="EMBL" id="JBHUOF010000042">
    <property type="protein sequence ID" value="MFD2802227.1"/>
    <property type="molecule type" value="Genomic_DNA"/>
</dbReference>
<feature type="transmembrane region" description="Helical" evidence="7">
    <location>
        <begin position="293"/>
        <end position="313"/>
    </location>
</feature>